<dbReference type="Pfam" id="PF23716">
    <property type="entry name" value="DUF7158"/>
    <property type="match status" value="1"/>
</dbReference>
<sequence>MSGHHHGPHPAAAGVLGLLDGRPLPRAELDRRLAALRGGPRSSALPVPGSAEDRQLTRWVAQVVLTEELCAVEAAERGLDASTAPPVRLDQRAAVELGSIAAAAFEGSAAVRAVYAAVTDGVEVDPAAVERYRTAAGGQPAEPSELWRLATPDGTFDTDPAGLPTTLADALRAAGPGREVHAGGWTATLIDRRPAAAPGEDAEAALRESARRIAFVRWLDHTRATRLTILPGLEHPGDPTQPDNHHRH</sequence>
<dbReference type="KEGG" id="kcm:ABWK59_30085"/>
<name>A0AAU8K488_9ACTN</name>
<gene>
    <name evidence="1" type="ORF">ABWK59_30085</name>
</gene>
<protein>
    <recommendedName>
        <fullName evidence="2">[acyl-carrier-protein] S-malonyltransferase</fullName>
    </recommendedName>
</protein>
<reference evidence="1" key="1">
    <citation type="submission" date="2024-06" db="EMBL/GenBank/DDBJ databases">
        <title>The genome sequences of Kitasatospora sp. strain HUAS MG31.</title>
        <authorList>
            <person name="Mo P."/>
        </authorList>
    </citation>
    <scope>NUCLEOTIDE SEQUENCE</scope>
    <source>
        <strain evidence="1">HUAS MG31</strain>
    </source>
</reference>
<proteinExistence type="predicted"/>
<dbReference type="RefSeq" id="WP_354643796.1">
    <property type="nucleotide sequence ID" value="NZ_CP159872.1"/>
</dbReference>
<organism evidence="1">
    <name type="scientific">Kitasatospora camelliae</name>
    <dbReference type="NCBI Taxonomy" id="3156397"/>
    <lineage>
        <taxon>Bacteria</taxon>
        <taxon>Bacillati</taxon>
        <taxon>Actinomycetota</taxon>
        <taxon>Actinomycetes</taxon>
        <taxon>Kitasatosporales</taxon>
        <taxon>Streptomycetaceae</taxon>
        <taxon>Kitasatospora</taxon>
    </lineage>
</organism>
<dbReference type="AlphaFoldDB" id="A0AAU8K488"/>
<evidence type="ECO:0008006" key="2">
    <source>
        <dbReference type="Google" id="ProtNLM"/>
    </source>
</evidence>
<evidence type="ECO:0000313" key="1">
    <source>
        <dbReference type="EMBL" id="XCM82861.1"/>
    </source>
</evidence>
<dbReference type="EMBL" id="CP159872">
    <property type="protein sequence ID" value="XCM82861.1"/>
    <property type="molecule type" value="Genomic_DNA"/>
</dbReference>
<dbReference type="InterPro" id="IPR055582">
    <property type="entry name" value="DUF7158"/>
</dbReference>
<accession>A0AAU8K488</accession>